<dbReference type="AlphaFoldDB" id="A0AAV9Q6S4"/>
<gene>
    <name evidence="2" type="ORF">LTR25_005281</name>
</gene>
<keyword evidence="1" id="KW-0812">Transmembrane</keyword>
<keyword evidence="1" id="KW-1133">Transmembrane helix</keyword>
<dbReference type="EMBL" id="JAXLQG010000008">
    <property type="protein sequence ID" value="KAK5536607.1"/>
    <property type="molecule type" value="Genomic_DNA"/>
</dbReference>
<comment type="caution">
    <text evidence="2">The sequence shown here is derived from an EMBL/GenBank/DDBJ whole genome shotgun (WGS) entry which is preliminary data.</text>
</comment>
<evidence type="ECO:0000256" key="1">
    <source>
        <dbReference type="SAM" id="Phobius"/>
    </source>
</evidence>
<sequence>MSTNNLGYADEKAPEVEVLEVPTTVTYHKQRPNFVHRLLKFAIVLFGGLFIFDLLTRGPAFGSISRGCHGLRHQMNGGGDGHQHPFPPIDKWRPFEGTTHFEFDPKVASAFSVRGTKAFGKVVFETSKLSDKVVIDLDIKTSKKDKNNDVSVEEENGSLTIHTPDTGKLETYASAKIQIPSNIIGTFGIPEFEVDVPRHMVDFSGLPESLEIGEFTVRVAKGFVKTGPVHTNMTTISVADGALRGSLTHARKHTDVNVVKGNATIDIPSISSGSQGSTTIHLGNGHLNGTLSVYNSTSIDVARGSIWINVDFKDAEPRAQFTTRIASGDSRVYVNSIADERLFQSNHNTVAGDQLITYPSNFQGTIDARGIAGSIKLAGDELDVEKVIGGMVGTKGDSNRNYMSVKSVKGALDILVGDE</sequence>
<feature type="transmembrane region" description="Helical" evidence="1">
    <location>
        <begin position="38"/>
        <end position="56"/>
    </location>
</feature>
<keyword evidence="1" id="KW-0472">Membrane</keyword>
<protein>
    <recommendedName>
        <fullName evidence="4">Adhesin domain-containing protein</fullName>
    </recommendedName>
</protein>
<evidence type="ECO:0000313" key="2">
    <source>
        <dbReference type="EMBL" id="KAK5536607.1"/>
    </source>
</evidence>
<organism evidence="2 3">
    <name type="scientific">Vermiconidia calcicola</name>
    <dbReference type="NCBI Taxonomy" id="1690605"/>
    <lineage>
        <taxon>Eukaryota</taxon>
        <taxon>Fungi</taxon>
        <taxon>Dikarya</taxon>
        <taxon>Ascomycota</taxon>
        <taxon>Pezizomycotina</taxon>
        <taxon>Dothideomycetes</taxon>
        <taxon>Dothideomycetidae</taxon>
        <taxon>Mycosphaerellales</taxon>
        <taxon>Extremaceae</taxon>
        <taxon>Vermiconidia</taxon>
    </lineage>
</organism>
<proteinExistence type="predicted"/>
<evidence type="ECO:0000313" key="3">
    <source>
        <dbReference type="Proteomes" id="UP001345827"/>
    </source>
</evidence>
<reference evidence="2 3" key="1">
    <citation type="submission" date="2023-06" db="EMBL/GenBank/DDBJ databases">
        <title>Black Yeasts Isolated from many extreme environments.</title>
        <authorList>
            <person name="Coleine C."/>
            <person name="Stajich J.E."/>
            <person name="Selbmann L."/>
        </authorList>
    </citation>
    <scope>NUCLEOTIDE SEQUENCE [LARGE SCALE GENOMIC DNA]</scope>
    <source>
        <strain evidence="2 3">CCFEE 5887</strain>
    </source>
</reference>
<evidence type="ECO:0008006" key="4">
    <source>
        <dbReference type="Google" id="ProtNLM"/>
    </source>
</evidence>
<dbReference type="Proteomes" id="UP001345827">
    <property type="component" value="Unassembled WGS sequence"/>
</dbReference>
<accession>A0AAV9Q6S4</accession>
<keyword evidence="3" id="KW-1185">Reference proteome</keyword>
<name>A0AAV9Q6S4_9PEZI</name>